<dbReference type="CDD" id="cd00207">
    <property type="entry name" value="fer2"/>
    <property type="match status" value="1"/>
</dbReference>
<gene>
    <name evidence="2" type="ORF">C7443_11556</name>
</gene>
<organism evidence="2 3">
    <name type="scientific">Plasticicumulans acidivorans</name>
    <dbReference type="NCBI Taxonomy" id="886464"/>
    <lineage>
        <taxon>Bacteria</taxon>
        <taxon>Pseudomonadati</taxon>
        <taxon>Pseudomonadota</taxon>
        <taxon>Gammaproteobacteria</taxon>
        <taxon>Candidatus Competibacteraceae</taxon>
        <taxon>Plasticicumulans</taxon>
    </lineage>
</organism>
<dbReference type="Pfam" id="PF00111">
    <property type="entry name" value="Fer2"/>
    <property type="match status" value="1"/>
</dbReference>
<dbReference type="SUPFAM" id="SSF54292">
    <property type="entry name" value="2Fe-2S ferredoxin-like"/>
    <property type="match status" value="1"/>
</dbReference>
<accession>A0A317MPW9</accession>
<reference evidence="2 3" key="1">
    <citation type="submission" date="2018-05" db="EMBL/GenBank/DDBJ databases">
        <title>Genomic Encyclopedia of Type Strains, Phase IV (KMG-IV): sequencing the most valuable type-strain genomes for metagenomic binning, comparative biology and taxonomic classification.</title>
        <authorList>
            <person name="Goeker M."/>
        </authorList>
    </citation>
    <scope>NUCLEOTIDE SEQUENCE [LARGE SCALE GENOMIC DNA]</scope>
    <source>
        <strain evidence="2 3">DSM 23606</strain>
    </source>
</reference>
<proteinExistence type="predicted"/>
<evidence type="ECO:0000259" key="1">
    <source>
        <dbReference type="PROSITE" id="PS51085"/>
    </source>
</evidence>
<dbReference type="OrthoDB" id="9133614at2"/>
<dbReference type="RefSeq" id="WP_110020439.1">
    <property type="nucleotide sequence ID" value="NZ_QGTJ01000015.1"/>
</dbReference>
<feature type="domain" description="2Fe-2S ferredoxin-type" evidence="1">
    <location>
        <begin position="2"/>
        <end position="119"/>
    </location>
</feature>
<dbReference type="EMBL" id="QGTJ01000015">
    <property type="protein sequence ID" value="PWV58628.1"/>
    <property type="molecule type" value="Genomic_DNA"/>
</dbReference>
<evidence type="ECO:0000313" key="3">
    <source>
        <dbReference type="Proteomes" id="UP000246569"/>
    </source>
</evidence>
<dbReference type="Proteomes" id="UP000246569">
    <property type="component" value="Unassembled WGS sequence"/>
</dbReference>
<dbReference type="InterPro" id="IPR006058">
    <property type="entry name" value="2Fe2S_fd_BS"/>
</dbReference>
<dbReference type="PROSITE" id="PS51085">
    <property type="entry name" value="2FE2S_FER_2"/>
    <property type="match status" value="1"/>
</dbReference>
<evidence type="ECO:0000313" key="2">
    <source>
        <dbReference type="EMBL" id="PWV58628.1"/>
    </source>
</evidence>
<comment type="caution">
    <text evidence="2">The sequence shown here is derived from an EMBL/GenBank/DDBJ whole genome shotgun (WGS) entry which is preliminary data.</text>
</comment>
<dbReference type="PROSITE" id="PS00197">
    <property type="entry name" value="2FE2S_FER_1"/>
    <property type="match status" value="1"/>
</dbReference>
<dbReference type="AlphaFoldDB" id="A0A317MPW9"/>
<name>A0A317MPW9_9GAMM</name>
<dbReference type="InterPro" id="IPR012675">
    <property type="entry name" value="Beta-grasp_dom_sf"/>
</dbReference>
<dbReference type="InterPro" id="IPR001041">
    <property type="entry name" value="2Fe-2S_ferredoxin-type"/>
</dbReference>
<keyword evidence="3" id="KW-1185">Reference proteome</keyword>
<sequence>MPNITFSSPIHKDKTVYAVAGSFTKTVLTIAQENHIPIDFSCGDGECGTCLVKVTSLEKKGRMAGPLTLKEVDVLKDLHKVTREELEKMYVDDLPVQWRLACQLQVRDEDLLIEYGQEDKVFA</sequence>
<dbReference type="GO" id="GO:0051537">
    <property type="term" value="F:2 iron, 2 sulfur cluster binding"/>
    <property type="evidence" value="ECO:0007669"/>
    <property type="project" value="InterPro"/>
</dbReference>
<protein>
    <submittedName>
        <fullName evidence="2">Ferredoxin</fullName>
    </submittedName>
</protein>
<dbReference type="Gene3D" id="3.10.20.30">
    <property type="match status" value="1"/>
</dbReference>
<dbReference type="InterPro" id="IPR036010">
    <property type="entry name" value="2Fe-2S_ferredoxin-like_sf"/>
</dbReference>